<reference evidence="1 2" key="1">
    <citation type="journal article" date="2014" name="Genome Biol. Evol.">
        <title>The secreted proteins of Achlya hypogyna and Thraustotheca clavata identify the ancestral oomycete secretome and reveal gene acquisitions by horizontal gene transfer.</title>
        <authorList>
            <person name="Misner I."/>
            <person name="Blouin N."/>
            <person name="Leonard G."/>
            <person name="Richards T.A."/>
            <person name="Lane C.E."/>
        </authorList>
    </citation>
    <scope>NUCLEOTIDE SEQUENCE [LARGE SCALE GENOMIC DNA]</scope>
    <source>
        <strain evidence="1 2">ATCC 48635</strain>
    </source>
</reference>
<gene>
    <name evidence="1" type="ORF">ACHHYP_13724</name>
</gene>
<sequence length="589" mass="65897">GQWKDEVLRRWHDQKRRQAAHSRWLVQDKVDHLFLFEVHAEKYKQRLLSLLEIDDADFDEVFAMVLDQARRDHPLPADSVRREVDRVFRDSGIFSWDQLVALRGHKAEAESWYRRAKAAVEKYTMPYVPEKCGVGDAVRDFVRAELADVSRYREDVVLHVMAKTKRQKMVEKELPPSLMNKANAALYEELTTGLVDIQTRWDDANSVVAKLAACKTSMYRFSENVREGRKAADLLTATLDQWLKDDLPKAVVEEVVAQVAARVKSQRWVHNAEAMQAVVDKAILHYMRSGAINKVLDALKQPEAHTAKVVSRLIQTTVQSCYFGAVDFVVASVRDSVVVAAAVAANAGARRSEGFLLALRLELQTRLKRSGTSALVEGLPKTANGLLACDEQGPGIFTDGHPQSVLAKVLRCLNAHNDTLHTSTVPSSSMSGDVINLIRGEAFGAANGVAPRCRKPCPQCLCPCTKTLGHVSTTGDEPHDTYHQPLGLVGGSWVHNNQLAAGSCARLVVDNAYIVLGDGCEESFRNFNKIYPAWALPTVTQPLPLREYIFAKYQTELKKRHKWRVCKSIPASYFHDIDDIARQIDRLIA</sequence>
<evidence type="ECO:0000313" key="1">
    <source>
        <dbReference type="EMBL" id="OQR84198.1"/>
    </source>
</evidence>
<evidence type="ECO:0000313" key="2">
    <source>
        <dbReference type="Proteomes" id="UP000243579"/>
    </source>
</evidence>
<dbReference type="EMBL" id="JNBR01001922">
    <property type="protein sequence ID" value="OQR84198.1"/>
    <property type="molecule type" value="Genomic_DNA"/>
</dbReference>
<accession>A0A1V9YER6</accession>
<dbReference type="Proteomes" id="UP000243579">
    <property type="component" value="Unassembled WGS sequence"/>
</dbReference>
<dbReference type="AlphaFoldDB" id="A0A1V9YER6"/>
<proteinExistence type="predicted"/>
<dbReference type="OrthoDB" id="167077at2759"/>
<protein>
    <submittedName>
        <fullName evidence="1">Uncharacterized protein</fullName>
    </submittedName>
</protein>
<feature type="non-terminal residue" evidence="1">
    <location>
        <position position="1"/>
    </location>
</feature>
<keyword evidence="2" id="KW-1185">Reference proteome</keyword>
<name>A0A1V9YER6_ACHHY</name>
<comment type="caution">
    <text evidence="1">The sequence shown here is derived from an EMBL/GenBank/DDBJ whole genome shotgun (WGS) entry which is preliminary data.</text>
</comment>
<organism evidence="1 2">
    <name type="scientific">Achlya hypogyna</name>
    <name type="common">Oomycete</name>
    <name type="synonym">Protoachlya hypogyna</name>
    <dbReference type="NCBI Taxonomy" id="1202772"/>
    <lineage>
        <taxon>Eukaryota</taxon>
        <taxon>Sar</taxon>
        <taxon>Stramenopiles</taxon>
        <taxon>Oomycota</taxon>
        <taxon>Saprolegniomycetes</taxon>
        <taxon>Saprolegniales</taxon>
        <taxon>Achlyaceae</taxon>
        <taxon>Achlya</taxon>
    </lineage>
</organism>